<gene>
    <name evidence="2" type="ORF">SAMN04488103_10993</name>
</gene>
<feature type="signal peptide" evidence="1">
    <location>
        <begin position="1"/>
        <end position="19"/>
    </location>
</feature>
<feature type="chain" id="PRO_5011514224" description="DUF4136 domain-containing protein" evidence="1">
    <location>
        <begin position="20"/>
        <end position="162"/>
    </location>
</feature>
<keyword evidence="1" id="KW-0732">Signal</keyword>
<protein>
    <recommendedName>
        <fullName evidence="4">DUF4136 domain-containing protein</fullName>
    </recommendedName>
</protein>
<dbReference type="RefSeq" id="WP_091302719.1">
    <property type="nucleotide sequence ID" value="NZ_FOCE01000009.1"/>
</dbReference>
<dbReference type="OrthoDB" id="9813682at2"/>
<evidence type="ECO:0000313" key="3">
    <source>
        <dbReference type="Proteomes" id="UP000198761"/>
    </source>
</evidence>
<dbReference type="Proteomes" id="UP000198761">
    <property type="component" value="Unassembled WGS sequence"/>
</dbReference>
<evidence type="ECO:0008006" key="4">
    <source>
        <dbReference type="Google" id="ProtNLM"/>
    </source>
</evidence>
<evidence type="ECO:0000313" key="2">
    <source>
        <dbReference type="EMBL" id="SEN92541.1"/>
    </source>
</evidence>
<dbReference type="EMBL" id="FOCE01000009">
    <property type="protein sequence ID" value="SEN92541.1"/>
    <property type="molecule type" value="Genomic_DNA"/>
</dbReference>
<reference evidence="2 3" key="1">
    <citation type="submission" date="2016-10" db="EMBL/GenBank/DDBJ databases">
        <authorList>
            <person name="de Groot N.N."/>
        </authorList>
    </citation>
    <scope>NUCLEOTIDE SEQUENCE [LARGE SCALE GENOMIC DNA]</scope>
    <source>
        <strain evidence="2 3">DSM 3857</strain>
    </source>
</reference>
<name>A0A1H8KIL3_9RHOB</name>
<organism evidence="2 3">
    <name type="scientific">Gemmobacter aquatilis</name>
    <dbReference type="NCBI Taxonomy" id="933059"/>
    <lineage>
        <taxon>Bacteria</taxon>
        <taxon>Pseudomonadati</taxon>
        <taxon>Pseudomonadota</taxon>
        <taxon>Alphaproteobacteria</taxon>
        <taxon>Rhodobacterales</taxon>
        <taxon>Paracoccaceae</taxon>
        <taxon>Gemmobacter</taxon>
    </lineage>
</organism>
<proteinExistence type="predicted"/>
<evidence type="ECO:0000256" key="1">
    <source>
        <dbReference type="SAM" id="SignalP"/>
    </source>
</evidence>
<keyword evidence="3" id="KW-1185">Reference proteome</keyword>
<dbReference type="AlphaFoldDB" id="A0A1H8KIL3"/>
<sequence>MRLPFALFALLACPAAALAEPLDGKSYIIELSSSQYTSGYGEYLVPPLASVLAKSGMRAKNGPGADVVVNIVPESDVGQWVGTGDARQWLYTVKITVGISPESYVIPYEGTPAFGVTARLMTPNSDREDELACLVKLAARTALAHYRPTGAVQTDGSACLRR</sequence>
<accession>A0A1H8KIL3</accession>